<feature type="transmembrane region" description="Helical" evidence="1">
    <location>
        <begin position="182"/>
        <end position="200"/>
    </location>
</feature>
<feature type="transmembrane region" description="Helical" evidence="1">
    <location>
        <begin position="155"/>
        <end position="176"/>
    </location>
</feature>
<dbReference type="CDD" id="cd03392">
    <property type="entry name" value="PAP2_like_2"/>
    <property type="match status" value="1"/>
</dbReference>
<dbReference type="EMBL" id="JAANOW010000001">
    <property type="protein sequence ID" value="NIH93856.1"/>
    <property type="molecule type" value="Genomic_DNA"/>
</dbReference>
<feature type="transmembrane region" description="Helical" evidence="1">
    <location>
        <begin position="61"/>
        <end position="80"/>
    </location>
</feature>
<dbReference type="Proteomes" id="UP000547444">
    <property type="component" value="Unassembled WGS sequence"/>
</dbReference>
<protein>
    <submittedName>
        <fullName evidence="3">Undecaprenyl-diphosphatase</fullName>
        <ecNumber evidence="3">3.6.1.27</ecNumber>
    </submittedName>
</protein>
<evidence type="ECO:0000256" key="1">
    <source>
        <dbReference type="SAM" id="Phobius"/>
    </source>
</evidence>
<dbReference type="GO" id="GO:0050380">
    <property type="term" value="F:undecaprenyl-diphosphatase activity"/>
    <property type="evidence" value="ECO:0007669"/>
    <property type="project" value="UniProtKB-EC"/>
</dbReference>
<keyword evidence="1" id="KW-0472">Membrane</keyword>
<keyword evidence="4" id="KW-1185">Reference proteome</keyword>
<accession>A0A7X5TW58</accession>
<dbReference type="InterPro" id="IPR036938">
    <property type="entry name" value="PAP2/HPO_sf"/>
</dbReference>
<dbReference type="InterPro" id="IPR000326">
    <property type="entry name" value="PAP2/HPO"/>
</dbReference>
<feature type="transmembrane region" description="Helical" evidence="1">
    <location>
        <begin position="87"/>
        <end position="108"/>
    </location>
</feature>
<name>A0A7X5TW58_9MYCO</name>
<feature type="domain" description="Phosphatidic acid phosphatase type 2/haloperoxidase" evidence="2">
    <location>
        <begin position="86"/>
        <end position="197"/>
    </location>
</feature>
<dbReference type="SUPFAM" id="SSF48317">
    <property type="entry name" value="Acid phosphatase/Vanadium-dependent haloperoxidase"/>
    <property type="match status" value="1"/>
</dbReference>
<keyword evidence="3" id="KW-0378">Hydrolase</keyword>
<dbReference type="Pfam" id="PF01569">
    <property type="entry name" value="PAP2"/>
    <property type="match status" value="1"/>
</dbReference>
<dbReference type="SMART" id="SM00014">
    <property type="entry name" value="acidPPc"/>
    <property type="match status" value="1"/>
</dbReference>
<evidence type="ECO:0000259" key="2">
    <source>
        <dbReference type="SMART" id="SM00014"/>
    </source>
</evidence>
<gene>
    <name evidence="3" type="ORF">FHU31_000812</name>
</gene>
<comment type="caution">
    <text evidence="3">The sequence shown here is derived from an EMBL/GenBank/DDBJ whole genome shotgun (WGS) entry which is preliminary data.</text>
</comment>
<reference evidence="3 4" key="1">
    <citation type="submission" date="2020-03" db="EMBL/GenBank/DDBJ databases">
        <title>Sequencing the genomes of 1000 actinobacteria strains.</title>
        <authorList>
            <person name="Klenk H.-P."/>
        </authorList>
    </citation>
    <scope>NUCLEOTIDE SEQUENCE [LARGE SCALE GENOMIC DNA]</scope>
    <source>
        <strain evidence="3 4">DSM 44556</strain>
    </source>
</reference>
<keyword evidence="1" id="KW-1133">Transmembrane helix</keyword>
<evidence type="ECO:0000313" key="4">
    <source>
        <dbReference type="Proteomes" id="UP000547444"/>
    </source>
</evidence>
<feature type="transmembrane region" description="Helical" evidence="1">
    <location>
        <begin position="128"/>
        <end position="148"/>
    </location>
</feature>
<sequence length="223" mass="24104">MTRWAAVLAAVSAVVFIVVLVAVLTHAEWLATIDAAILDPLHRYGLDHRGWVRGWTIFCDVFHPGVLRVVGGICIVVALLRRRFRVALFLTLSVELSGLLVTVLKNAVRRPRPSFDLAYEPSWSFPSGHALGDMAAVLALTVVAWELLGHRRRTPVIVAGAVIVIGIGVGRVVLNVHNPSDVLAGWALGYLWVLGCLPVLRRRTVTRPVDPGAETPAALGTAP</sequence>
<dbReference type="Gene3D" id="1.20.144.10">
    <property type="entry name" value="Phosphatidic acid phosphatase type 2/haloperoxidase"/>
    <property type="match status" value="2"/>
</dbReference>
<dbReference type="PANTHER" id="PTHR14969">
    <property type="entry name" value="SPHINGOSINE-1-PHOSPHATE PHOSPHOHYDROLASE"/>
    <property type="match status" value="1"/>
</dbReference>
<proteinExistence type="predicted"/>
<evidence type="ECO:0000313" key="3">
    <source>
        <dbReference type="EMBL" id="NIH93856.1"/>
    </source>
</evidence>
<organism evidence="3 4">
    <name type="scientific">Mycolicibacterium fluoranthenivorans</name>
    <dbReference type="NCBI Taxonomy" id="258505"/>
    <lineage>
        <taxon>Bacteria</taxon>
        <taxon>Bacillati</taxon>
        <taxon>Actinomycetota</taxon>
        <taxon>Actinomycetes</taxon>
        <taxon>Mycobacteriales</taxon>
        <taxon>Mycobacteriaceae</taxon>
        <taxon>Mycolicibacterium</taxon>
    </lineage>
</organism>
<dbReference type="EC" id="3.6.1.27" evidence="3"/>
<dbReference type="PANTHER" id="PTHR14969:SF13">
    <property type="entry name" value="AT30094P"/>
    <property type="match status" value="1"/>
</dbReference>
<dbReference type="RefSeq" id="WP_167156134.1">
    <property type="nucleotide sequence ID" value="NZ_JAANOW010000001.1"/>
</dbReference>
<keyword evidence="1" id="KW-0812">Transmembrane</keyword>
<dbReference type="AlphaFoldDB" id="A0A7X5TW58"/>